<evidence type="ECO:0000313" key="1">
    <source>
        <dbReference type="EMBL" id="PWN49784.1"/>
    </source>
</evidence>
<proteinExistence type="predicted"/>
<sequence>MDSILPLEQQPPEGNGSGRSLPSALLVVSSLSALFATAFSFFLIWTHLKNYRKPTLQRYVVRLLVMVPIYSIASVISLFSLDLAYVIDLVRDLYEAFVIYCFFNLLIEYLGGERSLIILLHGRRPTPHLFPVNLFMHPMDASDPYTFLALKRGVLQYVQIKPVLAILTVVLKSVGKYGDGRLSFSNGYTYVSLTYNISVFLSLYCLGMFWACLNEDLKPFRVTSKFLCIKGIIFFSFWQGLAISILVAAGLIKRIGPVADEAYISLAVQDMLICLEMPIFALAHAYAFSHKDYIDPFAHYAARLPVYYALRDCIGMYDVFSDSLTTVRGTGYGYQTFEPSEGVVHQSLARERRSKAGLRYAEGGKAKYWLPQRGSGDIRNTSNGARHQGPISTFRRYIDRKRMQHEAFAPLLPEHAADVIHTDPDLDRDLDEEGQPSRSLPAKALARAEAGLHFFSERPPESDEDAWSLHFDSPASDEEILYDSSRKLHHGDYAYPNVDVTREQSRRARWAEDDEIVHRKRKKSLSHANGKASGTGQGTAADGVTGSTTLENSSKKSKGKEKSKGKGKGKDKDKGRRGQERGGKGDEKDDEGAGKGKGGDMAKKRSTWASWAEPEEDARPKTPEREERRDREEASMGDEPLGSPNSSAKIDPYGAVDLVVEDFKAEERERLLERRRGDPALRAGRSPRIFRKQYDEGSEAPRQSPSSLRTDTSQPRQSPSSQRTDARASLAVTSADPPGALKRNEEPDRRIKGEGKVATKVGREGEEEEEVETRMGGRAAGDQPRGGGGEEEEKERKGEEIIASEVAASQEALPVSTNVGPGPWYERGGLLTRQEGEGNWTIAGRGSFDDDPTYRYGHRRGSSSFDGNPWE</sequence>
<dbReference type="EMBL" id="KZ820006">
    <property type="protein sequence ID" value="PWN49784.1"/>
    <property type="molecule type" value="Genomic_DNA"/>
</dbReference>
<reference evidence="1 2" key="1">
    <citation type="journal article" date="2018" name="Mol. Biol. Evol.">
        <title>Broad Genomic Sampling Reveals a Smut Pathogenic Ancestry of the Fungal Clade Ustilaginomycotina.</title>
        <authorList>
            <person name="Kijpornyongpan T."/>
            <person name="Mondo S.J."/>
            <person name="Barry K."/>
            <person name="Sandor L."/>
            <person name="Lee J."/>
            <person name="Lipzen A."/>
            <person name="Pangilinan J."/>
            <person name="LaButti K."/>
            <person name="Hainaut M."/>
            <person name="Henrissat B."/>
            <person name="Grigoriev I.V."/>
            <person name="Spatafora J.W."/>
            <person name="Aime M.C."/>
        </authorList>
    </citation>
    <scope>NUCLEOTIDE SEQUENCE [LARGE SCALE GENOMIC DNA]</scope>
    <source>
        <strain evidence="1 2">SA 807</strain>
    </source>
</reference>
<gene>
    <name evidence="1" type="ORF">IE53DRAFT_387962</name>
</gene>
<accession>A0ACD0NVC9</accession>
<keyword evidence="2" id="KW-1185">Reference proteome</keyword>
<dbReference type="Proteomes" id="UP000245626">
    <property type="component" value="Unassembled WGS sequence"/>
</dbReference>
<protein>
    <submittedName>
        <fullName evidence="1">DUF300-domain-containing protein</fullName>
    </submittedName>
</protein>
<organism evidence="1 2">
    <name type="scientific">Violaceomyces palustris</name>
    <dbReference type="NCBI Taxonomy" id="1673888"/>
    <lineage>
        <taxon>Eukaryota</taxon>
        <taxon>Fungi</taxon>
        <taxon>Dikarya</taxon>
        <taxon>Basidiomycota</taxon>
        <taxon>Ustilaginomycotina</taxon>
        <taxon>Ustilaginomycetes</taxon>
        <taxon>Violaceomycetales</taxon>
        <taxon>Violaceomycetaceae</taxon>
        <taxon>Violaceomyces</taxon>
    </lineage>
</organism>
<name>A0ACD0NVC9_9BASI</name>
<evidence type="ECO:0000313" key="2">
    <source>
        <dbReference type="Proteomes" id="UP000245626"/>
    </source>
</evidence>